<organism evidence="5 6">
    <name type="scientific">Solimonas fluminis</name>
    <dbReference type="NCBI Taxonomy" id="2086571"/>
    <lineage>
        <taxon>Bacteria</taxon>
        <taxon>Pseudomonadati</taxon>
        <taxon>Pseudomonadota</taxon>
        <taxon>Gammaproteobacteria</taxon>
        <taxon>Nevskiales</taxon>
        <taxon>Nevskiaceae</taxon>
        <taxon>Solimonas</taxon>
    </lineage>
</organism>
<dbReference type="EMBL" id="PSNW01000005">
    <property type="protein sequence ID" value="PPE73782.1"/>
    <property type="molecule type" value="Genomic_DNA"/>
</dbReference>
<dbReference type="Pfam" id="PF12625">
    <property type="entry name" value="Arabinose_bd"/>
    <property type="match status" value="1"/>
</dbReference>
<gene>
    <name evidence="5" type="ORF">C3942_10235</name>
</gene>
<dbReference type="InterPro" id="IPR009057">
    <property type="entry name" value="Homeodomain-like_sf"/>
</dbReference>
<proteinExistence type="predicted"/>
<evidence type="ECO:0000256" key="3">
    <source>
        <dbReference type="ARBA" id="ARBA00023163"/>
    </source>
</evidence>
<dbReference type="PANTHER" id="PTHR47894:SF1">
    <property type="entry name" value="HTH-TYPE TRANSCRIPTIONAL REGULATOR VQSM"/>
    <property type="match status" value="1"/>
</dbReference>
<accession>A0A2S5TFR5</accession>
<evidence type="ECO:0000256" key="2">
    <source>
        <dbReference type="ARBA" id="ARBA00023125"/>
    </source>
</evidence>
<protein>
    <submittedName>
        <fullName evidence="5">AraC family transcriptional regulator</fullName>
    </submittedName>
</protein>
<dbReference type="GO" id="GO:0005829">
    <property type="term" value="C:cytosol"/>
    <property type="evidence" value="ECO:0007669"/>
    <property type="project" value="TreeGrafter"/>
</dbReference>
<evidence type="ECO:0000313" key="6">
    <source>
        <dbReference type="Proteomes" id="UP000238220"/>
    </source>
</evidence>
<dbReference type="Proteomes" id="UP000238220">
    <property type="component" value="Unassembled WGS sequence"/>
</dbReference>
<dbReference type="RefSeq" id="WP_104230297.1">
    <property type="nucleotide sequence ID" value="NZ_PSNW01000005.1"/>
</dbReference>
<dbReference type="GO" id="GO:0000976">
    <property type="term" value="F:transcription cis-regulatory region binding"/>
    <property type="evidence" value="ECO:0007669"/>
    <property type="project" value="TreeGrafter"/>
</dbReference>
<dbReference type="SMART" id="SM00342">
    <property type="entry name" value="HTH_ARAC"/>
    <property type="match status" value="1"/>
</dbReference>
<comment type="caution">
    <text evidence="5">The sequence shown here is derived from an EMBL/GenBank/DDBJ whole genome shotgun (WGS) entry which is preliminary data.</text>
</comment>
<keyword evidence="6" id="KW-1185">Reference proteome</keyword>
<dbReference type="OrthoDB" id="5582699at2"/>
<dbReference type="PROSITE" id="PS01124">
    <property type="entry name" value="HTH_ARAC_FAMILY_2"/>
    <property type="match status" value="1"/>
</dbReference>
<name>A0A2S5TFR5_9GAMM</name>
<dbReference type="Pfam" id="PF12833">
    <property type="entry name" value="HTH_18"/>
    <property type="match status" value="1"/>
</dbReference>
<dbReference type="InterPro" id="IPR020449">
    <property type="entry name" value="Tscrpt_reg_AraC-type_HTH"/>
</dbReference>
<dbReference type="InterPro" id="IPR032687">
    <property type="entry name" value="AraC-type_N"/>
</dbReference>
<dbReference type="InterPro" id="IPR018060">
    <property type="entry name" value="HTH_AraC"/>
</dbReference>
<keyword evidence="3" id="KW-0804">Transcription</keyword>
<dbReference type="PANTHER" id="PTHR47894">
    <property type="entry name" value="HTH-TYPE TRANSCRIPTIONAL REGULATOR GADX"/>
    <property type="match status" value="1"/>
</dbReference>
<evidence type="ECO:0000313" key="5">
    <source>
        <dbReference type="EMBL" id="PPE73782.1"/>
    </source>
</evidence>
<keyword evidence="2" id="KW-0238">DNA-binding</keyword>
<feature type="domain" description="HTH araC/xylS-type" evidence="4">
    <location>
        <begin position="233"/>
        <end position="331"/>
    </location>
</feature>
<evidence type="ECO:0000259" key="4">
    <source>
        <dbReference type="PROSITE" id="PS01124"/>
    </source>
</evidence>
<reference evidence="5 6" key="1">
    <citation type="submission" date="2018-02" db="EMBL/GenBank/DDBJ databases">
        <title>Genome sequencing of Solimonas sp. HR-BB.</title>
        <authorList>
            <person name="Lee Y."/>
            <person name="Jeon C.O."/>
        </authorList>
    </citation>
    <scope>NUCLEOTIDE SEQUENCE [LARGE SCALE GENOMIC DNA]</scope>
    <source>
        <strain evidence="5 6">HR-BB</strain>
    </source>
</reference>
<keyword evidence="1" id="KW-0805">Transcription regulation</keyword>
<dbReference type="PRINTS" id="PR00032">
    <property type="entry name" value="HTHARAC"/>
</dbReference>
<dbReference type="AlphaFoldDB" id="A0A2S5TFR5"/>
<evidence type="ECO:0000256" key="1">
    <source>
        <dbReference type="ARBA" id="ARBA00023015"/>
    </source>
</evidence>
<dbReference type="SUPFAM" id="SSF46689">
    <property type="entry name" value="Homeodomain-like"/>
    <property type="match status" value="1"/>
</dbReference>
<dbReference type="Gene3D" id="1.10.10.60">
    <property type="entry name" value="Homeodomain-like"/>
    <property type="match status" value="1"/>
</dbReference>
<sequence>MQRTTVLSSWGRAIRRALDRAGVDSAALFAEAGLDVAALDDPNARYPLEQTTRLWELSVRATGDEAFGLSVASQVNATTFHALGYALQASSTLREAFERMVRYFRLVTDAADLQFAAEGEDYCFRIRPAGAVAPAPESIDAFISIFLRFCRSHLGSGFSPRRITLRRPAPASAAGYERLLRCPLEFGAAENAIWFPREPFDRRLEGANPELARHNDEIVLRYLARHDKGNLLARVRAVLTELLPTGVPAASQVADALHLSLRSLQRRLAEEGSSYEALLNETRQELAQSYLQDRRYSIGEITFLLGFSDTSNFTRAFRRWAGCSPSQYRERGR</sequence>
<dbReference type="GO" id="GO:0003700">
    <property type="term" value="F:DNA-binding transcription factor activity"/>
    <property type="evidence" value="ECO:0007669"/>
    <property type="project" value="InterPro"/>
</dbReference>